<dbReference type="AlphaFoldDB" id="A0A940SZG6"/>
<dbReference type="Gene3D" id="3.30.70.920">
    <property type="match status" value="1"/>
</dbReference>
<accession>A0A940SZG6</accession>
<dbReference type="GO" id="GO:0043565">
    <property type="term" value="F:sequence-specific DNA binding"/>
    <property type="evidence" value="ECO:0007669"/>
    <property type="project" value="InterPro"/>
</dbReference>
<feature type="domain" description="HTH asnC-type" evidence="1">
    <location>
        <begin position="9"/>
        <end position="41"/>
    </location>
</feature>
<dbReference type="GO" id="GO:0005829">
    <property type="term" value="C:cytosol"/>
    <property type="evidence" value="ECO:0007669"/>
    <property type="project" value="TreeGrafter"/>
</dbReference>
<evidence type="ECO:0000313" key="3">
    <source>
        <dbReference type="Proteomes" id="UP000675163"/>
    </source>
</evidence>
<dbReference type="InterPro" id="IPR036388">
    <property type="entry name" value="WH-like_DNA-bd_sf"/>
</dbReference>
<gene>
    <name evidence="2" type="ORF">JOF28_000117</name>
</gene>
<evidence type="ECO:0000259" key="1">
    <source>
        <dbReference type="Pfam" id="PF13404"/>
    </source>
</evidence>
<organism evidence="2 3">
    <name type="scientific">Leucobacter exalbidus</name>
    <dbReference type="NCBI Taxonomy" id="662960"/>
    <lineage>
        <taxon>Bacteria</taxon>
        <taxon>Bacillati</taxon>
        <taxon>Actinomycetota</taxon>
        <taxon>Actinomycetes</taxon>
        <taxon>Micrococcales</taxon>
        <taxon>Microbacteriaceae</taxon>
        <taxon>Leucobacter</taxon>
    </lineage>
</organism>
<dbReference type="GO" id="GO:0043200">
    <property type="term" value="P:response to amino acid"/>
    <property type="evidence" value="ECO:0007669"/>
    <property type="project" value="TreeGrafter"/>
</dbReference>
<keyword evidence="2" id="KW-0238">DNA-binding</keyword>
<dbReference type="RefSeq" id="WP_209703996.1">
    <property type="nucleotide sequence ID" value="NZ_JAFIDA010000001.1"/>
</dbReference>
<dbReference type="Proteomes" id="UP000675163">
    <property type="component" value="Unassembled WGS sequence"/>
</dbReference>
<dbReference type="PANTHER" id="PTHR30154:SF34">
    <property type="entry name" value="TRANSCRIPTIONAL REGULATOR AZLB"/>
    <property type="match status" value="1"/>
</dbReference>
<reference evidence="2" key="1">
    <citation type="submission" date="2021-02" db="EMBL/GenBank/DDBJ databases">
        <title>Sequencing the genomes of 1000 actinobacteria strains.</title>
        <authorList>
            <person name="Klenk H.-P."/>
        </authorList>
    </citation>
    <scope>NUCLEOTIDE SEQUENCE</scope>
    <source>
        <strain evidence="2">DSM 22850</strain>
    </source>
</reference>
<dbReference type="InterPro" id="IPR011008">
    <property type="entry name" value="Dimeric_a/b-barrel"/>
</dbReference>
<name>A0A940SZG6_9MICO</name>
<protein>
    <submittedName>
        <fullName evidence="2">DNA-binding Lrp family transcriptional regulator</fullName>
    </submittedName>
</protein>
<sequence length="330" mass="36789">MKLSLSELELIHALQIAPRASWKDLGEVLGVHPVTVAERWAQIRAAGHAWVTGYRGFSPTNGALAFVGLQCAHGTRDAVLERMCAISQVSHVEETTRNWDFRLTVMANDWHEISHTVFPQVRQDPDVVRTHLAVATRNIALGHEWRLDVLDPAQERRLKALHPVTPRDSAPIPHLDQMLPLLAQNGRVSAAEVAEAIGVHPTTAARYIRLALETGALVIRCELAQQYSGYPVACEWWARVPAGELAEAEKYLQSFRSLRLAAVTTGDANLNFYIWLRHLAEIEEVELGLQRAAPGTQILESEIGVRTHKRMGWRLGPDTTATGEFTIPRR</sequence>
<dbReference type="SUPFAM" id="SSF54909">
    <property type="entry name" value="Dimeric alpha+beta barrel"/>
    <property type="match status" value="1"/>
</dbReference>
<evidence type="ECO:0000313" key="2">
    <source>
        <dbReference type="EMBL" id="MBP1324885.1"/>
    </source>
</evidence>
<dbReference type="Pfam" id="PF13404">
    <property type="entry name" value="HTH_AsnC-type"/>
    <property type="match status" value="1"/>
</dbReference>
<proteinExistence type="predicted"/>
<keyword evidence="3" id="KW-1185">Reference proteome</keyword>
<dbReference type="PANTHER" id="PTHR30154">
    <property type="entry name" value="LEUCINE-RESPONSIVE REGULATORY PROTEIN"/>
    <property type="match status" value="1"/>
</dbReference>
<comment type="caution">
    <text evidence="2">The sequence shown here is derived from an EMBL/GenBank/DDBJ whole genome shotgun (WGS) entry which is preliminary data.</text>
</comment>
<dbReference type="InterPro" id="IPR000485">
    <property type="entry name" value="AsnC-type_HTH_dom"/>
</dbReference>
<dbReference type="EMBL" id="JAFIDA010000001">
    <property type="protein sequence ID" value="MBP1324885.1"/>
    <property type="molecule type" value="Genomic_DNA"/>
</dbReference>
<dbReference type="Gene3D" id="1.10.10.10">
    <property type="entry name" value="Winged helix-like DNA-binding domain superfamily/Winged helix DNA-binding domain"/>
    <property type="match status" value="1"/>
</dbReference>